<evidence type="ECO:0000313" key="2">
    <source>
        <dbReference type="EMBL" id="CDI02182.1"/>
    </source>
</evidence>
<dbReference type="AlphaFoldDB" id="W6M3I7"/>
<evidence type="ECO:0000313" key="3">
    <source>
        <dbReference type="Proteomes" id="UP000035760"/>
    </source>
</evidence>
<dbReference type="Proteomes" id="UP000035760">
    <property type="component" value="Unassembled WGS sequence"/>
</dbReference>
<reference evidence="2" key="1">
    <citation type="submission" date="2013-07" db="EMBL/GenBank/DDBJ databases">
        <authorList>
            <person name="McIlroy S."/>
        </authorList>
    </citation>
    <scope>NUCLEOTIDE SEQUENCE [LARGE SCALE GENOMIC DNA]</scope>
    <source>
        <strain evidence="2">Run_A_D11</strain>
    </source>
</reference>
<dbReference type="OrthoDB" id="9179784at2"/>
<evidence type="ECO:0000259" key="1">
    <source>
        <dbReference type="Pfam" id="PF00535"/>
    </source>
</evidence>
<sequence length="644" mass="74477">MNSYLEILIFKFYYKIPFFSYQRKRRLILLAHHHLKFLTKHTTSYQIYKRTVSQTGCNESSNQLSNNYTQWIKKYDYLLPEESEYLQEIIKSWPSKPLISIFMSVSNAEEQWLRATIESVIAQIYPYWELYIAEGADTQNRLSEILNEYIAQDYRVKLVSGDALYNNSIAAFNAALKTITGEFITFINQQDLLAPHALFWIVLDILGHPESMLWYSDEDKIDESGKRKEPFFKPDWNPDLFLSYPYNLLSRLGVYRTCLVRELNGFREGYESAQEYDLALRAIEKIKSSQIQHIPRILYHCREITTTNKDNTEKIKSSVQIALNAVNDHLKRKEIQAQAVQSTDHLYIRIRYQLPEQLPLVTLIIPTYNSFKLLSPCIESIIKKTSYSAYEIIIVNNNSDDKKTLKYLEKSHTLKKIKVLDYPYPFNYSAINNMAIKYAQGELIGLLNNDVEVINHDWLAEMVSHALQPNIGAVGARLWYKNDTLQHGGVILGIGGVANHAHKGLTKGDIGYFGRANLIQNFSAATGACLVLRKDYFTLVGGFDEAQLAVSFNDIDLCLKLTKLGLRIIWTPYAELYHYESASRGYDDTAEKILRSEKEMAYMQKKWGDYLLKDPAYNPNLTLETEDFNLSWPPRINRLPINPA</sequence>
<name>W6M3I7_9GAMM</name>
<accession>W6M3I7</accession>
<dbReference type="CDD" id="cd04186">
    <property type="entry name" value="GT_2_like_c"/>
    <property type="match status" value="1"/>
</dbReference>
<dbReference type="GO" id="GO:0016740">
    <property type="term" value="F:transferase activity"/>
    <property type="evidence" value="ECO:0007669"/>
    <property type="project" value="UniProtKB-KW"/>
</dbReference>
<reference evidence="2" key="2">
    <citation type="submission" date="2014-03" db="EMBL/GenBank/DDBJ databases">
        <title>Candidatus Competibacter-lineage genomes retrieved from metagenomes reveal functional metabolic diversity.</title>
        <authorList>
            <person name="McIlroy S.J."/>
            <person name="Albertsen M."/>
            <person name="Andresen E.K."/>
            <person name="Saunders A.M."/>
            <person name="Kristiansen R."/>
            <person name="Stokholm-Bjerregaard M."/>
            <person name="Nielsen K.L."/>
            <person name="Nielsen P.H."/>
        </authorList>
    </citation>
    <scope>NUCLEOTIDE SEQUENCE</scope>
    <source>
        <strain evidence="2">Run_A_D11</strain>
    </source>
</reference>
<dbReference type="RefSeq" id="WP_082161135.1">
    <property type="nucleotide sequence ID" value="NZ_CBTJ020000032.1"/>
</dbReference>
<dbReference type="InterPro" id="IPR029044">
    <property type="entry name" value="Nucleotide-diphossugar_trans"/>
</dbReference>
<gene>
    <name evidence="2" type="ORF">BN873_260038</name>
</gene>
<dbReference type="Pfam" id="PF00535">
    <property type="entry name" value="Glycos_transf_2"/>
    <property type="match status" value="2"/>
</dbReference>
<feature type="domain" description="Glycosyltransferase 2-like" evidence="1">
    <location>
        <begin position="363"/>
        <end position="488"/>
    </location>
</feature>
<dbReference type="CDD" id="cd04184">
    <property type="entry name" value="GT2_RfbC_Mx_like"/>
    <property type="match status" value="1"/>
</dbReference>
<proteinExistence type="predicted"/>
<dbReference type="PANTHER" id="PTHR43179:SF7">
    <property type="entry name" value="RHAMNOSYLTRANSFERASE WBBL"/>
    <property type="match status" value="1"/>
</dbReference>
<organism evidence="2 3">
    <name type="scientific">Candidatus Competibacter denitrificans Run_A_D11</name>
    <dbReference type="NCBI Taxonomy" id="1400863"/>
    <lineage>
        <taxon>Bacteria</taxon>
        <taxon>Pseudomonadati</taxon>
        <taxon>Pseudomonadota</taxon>
        <taxon>Gammaproteobacteria</taxon>
        <taxon>Candidatus Competibacteraceae</taxon>
        <taxon>Candidatus Competibacter</taxon>
    </lineage>
</organism>
<dbReference type="Gene3D" id="3.90.550.10">
    <property type="entry name" value="Spore Coat Polysaccharide Biosynthesis Protein SpsA, Chain A"/>
    <property type="match status" value="2"/>
</dbReference>
<dbReference type="SUPFAM" id="SSF53448">
    <property type="entry name" value="Nucleotide-diphospho-sugar transferases"/>
    <property type="match status" value="2"/>
</dbReference>
<protein>
    <submittedName>
        <fullName evidence="2">Glycosyl transferase, group 2 family protein</fullName>
    </submittedName>
</protein>
<comment type="caution">
    <text evidence="2">The sequence shown here is derived from an EMBL/GenBank/DDBJ whole genome shotgun (WGS) entry which is preliminary data.</text>
</comment>
<keyword evidence="2" id="KW-0808">Transferase</keyword>
<keyword evidence="3" id="KW-1185">Reference proteome</keyword>
<dbReference type="PANTHER" id="PTHR43179">
    <property type="entry name" value="RHAMNOSYLTRANSFERASE WBBL"/>
    <property type="match status" value="1"/>
</dbReference>
<dbReference type="InterPro" id="IPR001173">
    <property type="entry name" value="Glyco_trans_2-like"/>
</dbReference>
<dbReference type="EMBL" id="CBTJ020000032">
    <property type="protein sequence ID" value="CDI02182.1"/>
    <property type="molecule type" value="Genomic_DNA"/>
</dbReference>
<dbReference type="STRING" id="1400863.BN873_260038"/>
<feature type="domain" description="Glycosyltransferase 2-like" evidence="1">
    <location>
        <begin position="100"/>
        <end position="213"/>
    </location>
</feature>